<dbReference type="Proteomes" id="UP000002892">
    <property type="component" value="Chromosome"/>
</dbReference>
<keyword evidence="3" id="KW-1003">Cell membrane</keyword>
<organism evidence="9 10">
    <name type="scientific">Desulfosporosinus acidiphilus (strain DSM 22704 / JCM 16185 / SJ4)</name>
    <dbReference type="NCBI Taxonomy" id="646529"/>
    <lineage>
        <taxon>Bacteria</taxon>
        <taxon>Bacillati</taxon>
        <taxon>Bacillota</taxon>
        <taxon>Clostridia</taxon>
        <taxon>Eubacteriales</taxon>
        <taxon>Desulfitobacteriaceae</taxon>
        <taxon>Desulfosporosinus</taxon>
    </lineage>
</organism>
<dbReference type="AlphaFoldDB" id="I4DBS8"/>
<dbReference type="STRING" id="646529.Desaci_4408"/>
<protein>
    <recommendedName>
        <fullName evidence="8">Acyltransferase 3 domain-containing protein</fullName>
    </recommendedName>
</protein>
<evidence type="ECO:0000256" key="4">
    <source>
        <dbReference type="ARBA" id="ARBA00022692"/>
    </source>
</evidence>
<name>I4DBS8_DESAJ</name>
<dbReference type="Pfam" id="PF01757">
    <property type="entry name" value="Acyl_transf_3"/>
    <property type="match status" value="1"/>
</dbReference>
<feature type="transmembrane region" description="Helical" evidence="7">
    <location>
        <begin position="39"/>
        <end position="60"/>
    </location>
</feature>
<dbReference type="GO" id="GO:0009246">
    <property type="term" value="P:enterobacterial common antigen biosynthetic process"/>
    <property type="evidence" value="ECO:0007669"/>
    <property type="project" value="TreeGrafter"/>
</dbReference>
<evidence type="ECO:0000256" key="7">
    <source>
        <dbReference type="SAM" id="Phobius"/>
    </source>
</evidence>
<feature type="transmembrane region" description="Helical" evidence="7">
    <location>
        <begin position="178"/>
        <end position="196"/>
    </location>
</feature>
<dbReference type="OrthoDB" id="9810469at2"/>
<feature type="transmembrane region" description="Helical" evidence="7">
    <location>
        <begin position="241"/>
        <end position="260"/>
    </location>
</feature>
<dbReference type="RefSeq" id="WP_014829236.1">
    <property type="nucleotide sequence ID" value="NC_018068.1"/>
</dbReference>
<evidence type="ECO:0000313" key="10">
    <source>
        <dbReference type="Proteomes" id="UP000002892"/>
    </source>
</evidence>
<evidence type="ECO:0000256" key="5">
    <source>
        <dbReference type="ARBA" id="ARBA00022989"/>
    </source>
</evidence>
<feature type="transmembrane region" description="Helical" evidence="7">
    <location>
        <begin position="153"/>
        <end position="172"/>
    </location>
</feature>
<gene>
    <name evidence="9" type="ordered locus">Desaci_4408</name>
</gene>
<feature type="transmembrane region" description="Helical" evidence="7">
    <location>
        <begin position="120"/>
        <end position="141"/>
    </location>
</feature>
<comment type="subcellular location">
    <subcellularLocation>
        <location evidence="1">Cell membrane</location>
        <topology evidence="1">Multi-pass membrane protein</topology>
    </subcellularLocation>
</comment>
<accession>I4DBS8</accession>
<evidence type="ECO:0000256" key="6">
    <source>
        <dbReference type="ARBA" id="ARBA00023136"/>
    </source>
</evidence>
<keyword evidence="6 7" id="KW-0472">Membrane</keyword>
<feature type="transmembrane region" description="Helical" evidence="7">
    <location>
        <begin position="81"/>
        <end position="100"/>
    </location>
</feature>
<comment type="similarity">
    <text evidence="2">Belongs to the acyltransferase 3 family.</text>
</comment>
<sequence length="344" mass="39879">MEYKRVAWVDMAKILAIFAVITIHTVATLILNYKFGSKLWWVGNIIVSSVRWSVPLFVMLSGYTLLGKNESMRLLFQKRTYRVGIPFVAWTIVYFCWDKFHNKVQLTSNLIVERILSGSPFVHLYFFYIILGLYLITPALRIVMQNSSRRLQLYLLLIAFSFSILQSLLNYYMPNLSVRLNAFTYFLFYICYYVAGHYLKDFKLKGKKLITCIVILMLSIVITSVLTYINGSTPWIYYYDYLSYNVVIMTITLFVVFNSLNDYINKYNYLCKTAKNLAPNVLGIYAIHIIVMDLLSQGIFGIQVKLNIGNLITSLPFTIVTVFIISFVITYVGKRIPVIKLIFG</sequence>
<dbReference type="KEGG" id="dai:Desaci_4408"/>
<feature type="transmembrane region" description="Helical" evidence="7">
    <location>
        <begin position="308"/>
        <end position="332"/>
    </location>
</feature>
<feature type="domain" description="Acyltransferase 3" evidence="8">
    <location>
        <begin position="7"/>
        <end position="330"/>
    </location>
</feature>
<dbReference type="GO" id="GO:0016413">
    <property type="term" value="F:O-acetyltransferase activity"/>
    <property type="evidence" value="ECO:0007669"/>
    <property type="project" value="TreeGrafter"/>
</dbReference>
<proteinExistence type="inferred from homology"/>
<evidence type="ECO:0000256" key="2">
    <source>
        <dbReference type="ARBA" id="ARBA00007400"/>
    </source>
</evidence>
<evidence type="ECO:0000259" key="8">
    <source>
        <dbReference type="Pfam" id="PF01757"/>
    </source>
</evidence>
<reference evidence="9 10" key="1">
    <citation type="journal article" date="2012" name="J. Bacteriol.">
        <title>Complete genome sequences of Desulfosporosinus orientis DSM765T, Desulfosporosinus youngiae DSM17734T, Desulfosporosinus meridiei DSM13257T, and Desulfosporosinus acidiphilus DSM22704T.</title>
        <authorList>
            <person name="Pester M."/>
            <person name="Brambilla E."/>
            <person name="Alazard D."/>
            <person name="Rattei T."/>
            <person name="Weinmaier T."/>
            <person name="Han J."/>
            <person name="Lucas S."/>
            <person name="Lapidus A."/>
            <person name="Cheng J.F."/>
            <person name="Goodwin L."/>
            <person name="Pitluck S."/>
            <person name="Peters L."/>
            <person name="Ovchinnikova G."/>
            <person name="Teshima H."/>
            <person name="Detter J.C."/>
            <person name="Han C.S."/>
            <person name="Tapia R."/>
            <person name="Land M.L."/>
            <person name="Hauser L."/>
            <person name="Kyrpides N.C."/>
            <person name="Ivanova N.N."/>
            <person name="Pagani I."/>
            <person name="Huntmann M."/>
            <person name="Wei C.L."/>
            <person name="Davenport K.W."/>
            <person name="Daligault H."/>
            <person name="Chain P.S."/>
            <person name="Chen A."/>
            <person name="Mavromatis K."/>
            <person name="Markowitz V."/>
            <person name="Szeto E."/>
            <person name="Mikhailova N."/>
            <person name="Pati A."/>
            <person name="Wagner M."/>
            <person name="Woyke T."/>
            <person name="Ollivier B."/>
            <person name="Klenk H.P."/>
            <person name="Spring S."/>
            <person name="Loy A."/>
        </authorList>
    </citation>
    <scope>NUCLEOTIDE SEQUENCE [LARGE SCALE GENOMIC DNA]</scope>
    <source>
        <strain evidence="10">DSM 22704 / JCM 16185 / SJ4</strain>
    </source>
</reference>
<evidence type="ECO:0000256" key="1">
    <source>
        <dbReference type="ARBA" id="ARBA00004651"/>
    </source>
</evidence>
<keyword evidence="10" id="KW-1185">Reference proteome</keyword>
<feature type="transmembrane region" description="Helical" evidence="7">
    <location>
        <begin position="281"/>
        <end position="302"/>
    </location>
</feature>
<keyword evidence="5 7" id="KW-1133">Transmembrane helix</keyword>
<keyword evidence="4 7" id="KW-0812">Transmembrane</keyword>
<dbReference type="PANTHER" id="PTHR40074:SF2">
    <property type="entry name" value="O-ACETYLTRANSFERASE WECH"/>
    <property type="match status" value="1"/>
</dbReference>
<feature type="transmembrane region" description="Helical" evidence="7">
    <location>
        <begin position="12"/>
        <end position="33"/>
    </location>
</feature>
<dbReference type="InterPro" id="IPR002656">
    <property type="entry name" value="Acyl_transf_3_dom"/>
</dbReference>
<evidence type="ECO:0000256" key="3">
    <source>
        <dbReference type="ARBA" id="ARBA00022475"/>
    </source>
</evidence>
<dbReference type="eggNOG" id="COG3274">
    <property type="taxonomic scope" value="Bacteria"/>
</dbReference>
<dbReference type="GO" id="GO:0005886">
    <property type="term" value="C:plasma membrane"/>
    <property type="evidence" value="ECO:0007669"/>
    <property type="project" value="UniProtKB-SubCell"/>
</dbReference>
<evidence type="ECO:0000313" key="9">
    <source>
        <dbReference type="EMBL" id="AFM43252.1"/>
    </source>
</evidence>
<dbReference type="PANTHER" id="PTHR40074">
    <property type="entry name" value="O-ACETYLTRANSFERASE WECH"/>
    <property type="match status" value="1"/>
</dbReference>
<dbReference type="HOGENOM" id="CLU_047714_0_2_9"/>
<dbReference type="EMBL" id="CP003639">
    <property type="protein sequence ID" value="AFM43252.1"/>
    <property type="molecule type" value="Genomic_DNA"/>
</dbReference>
<feature type="transmembrane region" description="Helical" evidence="7">
    <location>
        <begin position="208"/>
        <end position="229"/>
    </location>
</feature>